<keyword evidence="2" id="KW-0472">Membrane</keyword>
<evidence type="ECO:0000256" key="1">
    <source>
        <dbReference type="SAM" id="MobiDB-lite"/>
    </source>
</evidence>
<protein>
    <submittedName>
        <fullName evidence="3">Uncharacterized protein</fullName>
    </submittedName>
</protein>
<dbReference type="AlphaFoldDB" id="A0A2U1AQT3"/>
<keyword evidence="2" id="KW-1133">Transmembrane helix</keyword>
<name>A0A2U1AQT3_9BACT</name>
<dbReference type="EMBL" id="QEKI01000015">
    <property type="protein sequence ID" value="PVY38691.1"/>
    <property type="molecule type" value="Genomic_DNA"/>
</dbReference>
<organism evidence="3 4">
    <name type="scientific">Pontibacter virosus</name>
    <dbReference type="NCBI Taxonomy" id="1765052"/>
    <lineage>
        <taxon>Bacteria</taxon>
        <taxon>Pseudomonadati</taxon>
        <taxon>Bacteroidota</taxon>
        <taxon>Cytophagia</taxon>
        <taxon>Cytophagales</taxon>
        <taxon>Hymenobacteraceae</taxon>
        <taxon>Pontibacter</taxon>
    </lineage>
</organism>
<proteinExistence type="predicted"/>
<dbReference type="Proteomes" id="UP000245466">
    <property type="component" value="Unassembled WGS sequence"/>
</dbReference>
<dbReference type="OrthoDB" id="886268at2"/>
<dbReference type="RefSeq" id="WP_116544756.1">
    <property type="nucleotide sequence ID" value="NZ_QEKI01000015.1"/>
</dbReference>
<evidence type="ECO:0000256" key="2">
    <source>
        <dbReference type="SAM" id="Phobius"/>
    </source>
</evidence>
<feature type="transmembrane region" description="Helical" evidence="2">
    <location>
        <begin position="49"/>
        <end position="67"/>
    </location>
</feature>
<keyword evidence="4" id="KW-1185">Reference proteome</keyword>
<evidence type="ECO:0000313" key="3">
    <source>
        <dbReference type="EMBL" id="PVY38691.1"/>
    </source>
</evidence>
<dbReference type="InterPro" id="IPR058207">
    <property type="entry name" value="PID_CTERM"/>
</dbReference>
<keyword evidence="2" id="KW-0812">Transmembrane</keyword>
<accession>A0A2U1AQT3</accession>
<sequence length="84" mass="9036">MQKILTSTVITLVIFLFTATIDVVAQGRNIDRPSRNGDTPGRNKGATGVPLDGGVAVLLTAGTAYGIKKLRDYRKSNRSNNPYT</sequence>
<gene>
    <name evidence="3" type="ORF">C8E01_11528</name>
</gene>
<feature type="region of interest" description="Disordered" evidence="1">
    <location>
        <begin position="28"/>
        <end position="48"/>
    </location>
</feature>
<evidence type="ECO:0000313" key="4">
    <source>
        <dbReference type="Proteomes" id="UP000245466"/>
    </source>
</evidence>
<dbReference type="NCBIfam" id="NF046080">
    <property type="entry name" value="PID_CTERM"/>
    <property type="match status" value="1"/>
</dbReference>
<reference evidence="3 4" key="1">
    <citation type="submission" date="2018-04" db="EMBL/GenBank/DDBJ databases">
        <title>Genomic Encyclopedia of Type Strains, Phase IV (KMG-IV): sequencing the most valuable type-strain genomes for metagenomic binning, comparative biology and taxonomic classification.</title>
        <authorList>
            <person name="Goeker M."/>
        </authorList>
    </citation>
    <scope>NUCLEOTIDE SEQUENCE [LARGE SCALE GENOMIC DNA]</scope>
    <source>
        <strain evidence="3 4">DSM 100231</strain>
    </source>
</reference>
<comment type="caution">
    <text evidence="3">The sequence shown here is derived from an EMBL/GenBank/DDBJ whole genome shotgun (WGS) entry which is preliminary data.</text>
</comment>